<dbReference type="AlphaFoldDB" id="A0A290HXV3"/>
<dbReference type="OrthoDB" id="9798632at2"/>
<evidence type="ECO:0000313" key="2">
    <source>
        <dbReference type="Proteomes" id="UP000217349"/>
    </source>
</evidence>
<name>A0A290HXV3_9BACT</name>
<dbReference type="PANTHER" id="PTHR14097:SF7">
    <property type="entry name" value="OXIDOREDUCTASE HTATIP2"/>
    <property type="match status" value="1"/>
</dbReference>
<gene>
    <name evidence="1" type="ORF">SJPD1_2090</name>
</gene>
<dbReference type="KEGG" id="sulj:SJPD1_2090"/>
<organism evidence="1 2">
    <name type="scientific">Sulfurospirillum diekertiae</name>
    <dbReference type="NCBI Taxonomy" id="1854492"/>
    <lineage>
        <taxon>Bacteria</taxon>
        <taxon>Pseudomonadati</taxon>
        <taxon>Campylobacterota</taxon>
        <taxon>Epsilonproteobacteria</taxon>
        <taxon>Campylobacterales</taxon>
        <taxon>Sulfurospirillaceae</taxon>
        <taxon>Sulfurospirillum</taxon>
    </lineage>
</organism>
<proteinExistence type="predicted"/>
<dbReference type="PANTHER" id="PTHR14097">
    <property type="entry name" value="OXIDOREDUCTASE HTATIP2"/>
    <property type="match status" value="1"/>
</dbReference>
<evidence type="ECO:0000313" key="1">
    <source>
        <dbReference type="EMBL" id="ATB70189.1"/>
    </source>
</evidence>
<accession>A0A290HXV3</accession>
<dbReference type="Pfam" id="PF08732">
    <property type="entry name" value="HIM1"/>
    <property type="match status" value="1"/>
</dbReference>
<dbReference type="SUPFAM" id="SSF51735">
    <property type="entry name" value="NAD(P)-binding Rossmann-fold domains"/>
    <property type="match status" value="1"/>
</dbReference>
<dbReference type="Gene3D" id="3.40.50.720">
    <property type="entry name" value="NAD(P)-binding Rossmann-like Domain"/>
    <property type="match status" value="1"/>
</dbReference>
<dbReference type="InterPro" id="IPR014843">
    <property type="entry name" value="Him1/Fmp52"/>
</dbReference>
<protein>
    <submittedName>
        <fullName evidence="1">Uncharacterized protein</fullName>
    </submittedName>
</protein>
<dbReference type="EMBL" id="CP023275">
    <property type="protein sequence ID" value="ATB70189.1"/>
    <property type="molecule type" value="Genomic_DNA"/>
</dbReference>
<dbReference type="InterPro" id="IPR036291">
    <property type="entry name" value="NAD(P)-bd_dom_sf"/>
</dbReference>
<reference evidence="2" key="1">
    <citation type="submission" date="2017-09" db="EMBL/GenBank/DDBJ databases">
        <title>The complete genome of Sulfurospirillum sp. JPD-1.</title>
        <authorList>
            <person name="Goris T."/>
        </authorList>
    </citation>
    <scope>NUCLEOTIDE SEQUENCE [LARGE SCALE GENOMIC DNA]</scope>
    <source>
        <strain evidence="2">JPD-1</strain>
    </source>
</reference>
<dbReference type="RefSeq" id="WP_096047100.1">
    <property type="nucleotide sequence ID" value="NZ_CP023275.1"/>
</dbReference>
<sequence length="214" mass="22915">MRRTVAIAGATGLVGSHLLNSLLTDPAIEKVYALGRKPLTISHEKLTFIHVNFDALPTLPPLDEVYLALGTTIKVAGSKEAFSKVDFTYNLAVAKAALVAGAKKIGVVSSIGADAHSNSFYPQIKGQLEDALKALKPEGLVIVRPSILLGDRKSLGQPTRRGEEISIALAKLFNPFLPKAFRAIEATKVANALRVEVPKTTGVLMIDSAHLHQY</sequence>
<dbReference type="Proteomes" id="UP000217349">
    <property type="component" value="Chromosome"/>
</dbReference>